<accession>A0A1G1VAA0</accession>
<dbReference type="InterPro" id="IPR037914">
    <property type="entry name" value="SpoVT-AbrB_sf"/>
</dbReference>
<dbReference type="STRING" id="1797517.A3F61_02380"/>
<sequence>MSQLISTVRQRWQLTIPDRVREKYEWITPGSPVSINTTDPNKIVIEPYSVNKTTNWEEFWEDIKRIRSYKGEYKGSLSKFIAWDRQTRR</sequence>
<dbReference type="SUPFAM" id="SSF89447">
    <property type="entry name" value="AbrB/MazE/MraZ-like"/>
    <property type="match status" value="1"/>
</dbReference>
<evidence type="ECO:0000313" key="1">
    <source>
        <dbReference type="EMBL" id="OGY12404.1"/>
    </source>
</evidence>
<organism evidence="1 2">
    <name type="scientific">Candidatus Blackburnbacteria bacterium RIFCSPHIGHO2_12_FULL_41_13b</name>
    <dbReference type="NCBI Taxonomy" id="1797517"/>
    <lineage>
        <taxon>Bacteria</taxon>
        <taxon>Candidatus Blackburniibacteriota</taxon>
    </lineage>
</organism>
<protein>
    <recommendedName>
        <fullName evidence="3">SpoVT-AbrB domain-containing protein</fullName>
    </recommendedName>
</protein>
<dbReference type="AlphaFoldDB" id="A0A1G1VAA0"/>
<gene>
    <name evidence="1" type="ORF">A3F61_02380</name>
</gene>
<evidence type="ECO:0008006" key="3">
    <source>
        <dbReference type="Google" id="ProtNLM"/>
    </source>
</evidence>
<dbReference type="EMBL" id="MHCA01000016">
    <property type="protein sequence ID" value="OGY12404.1"/>
    <property type="molecule type" value="Genomic_DNA"/>
</dbReference>
<dbReference type="Proteomes" id="UP000178272">
    <property type="component" value="Unassembled WGS sequence"/>
</dbReference>
<comment type="caution">
    <text evidence="1">The sequence shown here is derived from an EMBL/GenBank/DDBJ whole genome shotgun (WGS) entry which is preliminary data.</text>
</comment>
<evidence type="ECO:0000313" key="2">
    <source>
        <dbReference type="Proteomes" id="UP000178272"/>
    </source>
</evidence>
<name>A0A1G1VAA0_9BACT</name>
<proteinExistence type="predicted"/>
<reference evidence="1 2" key="1">
    <citation type="journal article" date="2016" name="Nat. Commun.">
        <title>Thousands of microbial genomes shed light on interconnected biogeochemical processes in an aquifer system.</title>
        <authorList>
            <person name="Anantharaman K."/>
            <person name="Brown C.T."/>
            <person name="Hug L.A."/>
            <person name="Sharon I."/>
            <person name="Castelle C.J."/>
            <person name="Probst A.J."/>
            <person name="Thomas B.C."/>
            <person name="Singh A."/>
            <person name="Wilkins M.J."/>
            <person name="Karaoz U."/>
            <person name="Brodie E.L."/>
            <person name="Williams K.H."/>
            <person name="Hubbard S.S."/>
            <person name="Banfield J.F."/>
        </authorList>
    </citation>
    <scope>NUCLEOTIDE SEQUENCE [LARGE SCALE GENOMIC DNA]</scope>
</reference>